<organism evidence="1 2">
    <name type="scientific">Rhodocollybia butyracea</name>
    <dbReference type="NCBI Taxonomy" id="206335"/>
    <lineage>
        <taxon>Eukaryota</taxon>
        <taxon>Fungi</taxon>
        <taxon>Dikarya</taxon>
        <taxon>Basidiomycota</taxon>
        <taxon>Agaricomycotina</taxon>
        <taxon>Agaricomycetes</taxon>
        <taxon>Agaricomycetidae</taxon>
        <taxon>Agaricales</taxon>
        <taxon>Marasmiineae</taxon>
        <taxon>Omphalotaceae</taxon>
        <taxon>Rhodocollybia</taxon>
    </lineage>
</organism>
<accession>A0A9P5TXF2</accession>
<dbReference type="OrthoDB" id="3269417at2759"/>
<dbReference type="EMBL" id="JADNRY010000414">
    <property type="protein sequence ID" value="KAF9056881.1"/>
    <property type="molecule type" value="Genomic_DNA"/>
</dbReference>
<evidence type="ECO:0000313" key="2">
    <source>
        <dbReference type="Proteomes" id="UP000772434"/>
    </source>
</evidence>
<keyword evidence="2" id="KW-1185">Reference proteome</keyword>
<comment type="caution">
    <text evidence="1">The sequence shown here is derived from an EMBL/GenBank/DDBJ whole genome shotgun (WGS) entry which is preliminary data.</text>
</comment>
<evidence type="ECO:0000313" key="1">
    <source>
        <dbReference type="EMBL" id="KAF9056881.1"/>
    </source>
</evidence>
<sequence>KFSHSVSSMKKMMGHNYEDILQFAMPCFEGLFPDDHDDHIQDFLWDFLMFHGFAKF</sequence>
<reference evidence="1" key="1">
    <citation type="submission" date="2020-11" db="EMBL/GenBank/DDBJ databases">
        <authorList>
            <consortium name="DOE Joint Genome Institute"/>
            <person name="Ahrendt S."/>
            <person name="Riley R."/>
            <person name="Andreopoulos W."/>
            <person name="Labutti K."/>
            <person name="Pangilinan J."/>
            <person name="Ruiz-Duenas F.J."/>
            <person name="Barrasa J.M."/>
            <person name="Sanchez-Garcia M."/>
            <person name="Camarero S."/>
            <person name="Miyauchi S."/>
            <person name="Serrano A."/>
            <person name="Linde D."/>
            <person name="Babiker R."/>
            <person name="Drula E."/>
            <person name="Ayuso-Fernandez I."/>
            <person name="Pacheco R."/>
            <person name="Padilla G."/>
            <person name="Ferreira P."/>
            <person name="Barriuso J."/>
            <person name="Kellner H."/>
            <person name="Castanera R."/>
            <person name="Alfaro M."/>
            <person name="Ramirez L."/>
            <person name="Pisabarro A.G."/>
            <person name="Kuo A."/>
            <person name="Tritt A."/>
            <person name="Lipzen A."/>
            <person name="He G."/>
            <person name="Yan M."/>
            <person name="Ng V."/>
            <person name="Cullen D."/>
            <person name="Martin F."/>
            <person name="Rosso M.-N."/>
            <person name="Henrissat B."/>
            <person name="Hibbett D."/>
            <person name="Martinez A.T."/>
            <person name="Grigoriev I.V."/>
        </authorList>
    </citation>
    <scope>NUCLEOTIDE SEQUENCE</scope>
    <source>
        <strain evidence="1">AH 40177</strain>
    </source>
</reference>
<protein>
    <submittedName>
        <fullName evidence="1">Uncharacterized protein</fullName>
    </submittedName>
</protein>
<proteinExistence type="predicted"/>
<gene>
    <name evidence="1" type="ORF">BDP27DRAFT_1241940</name>
</gene>
<dbReference type="Proteomes" id="UP000772434">
    <property type="component" value="Unassembled WGS sequence"/>
</dbReference>
<feature type="non-terminal residue" evidence="1">
    <location>
        <position position="56"/>
    </location>
</feature>
<dbReference type="AlphaFoldDB" id="A0A9P5TXF2"/>
<name>A0A9P5TXF2_9AGAR</name>